<dbReference type="PANTHER" id="PTHR32331:SF0">
    <property type="entry name" value="UPF0313 PROTEIN YGIQ"/>
    <property type="match status" value="1"/>
</dbReference>
<keyword evidence="3 6" id="KW-0479">Metal-binding</keyword>
<evidence type="ECO:0000313" key="10">
    <source>
        <dbReference type="Proteomes" id="UP000006034"/>
    </source>
</evidence>
<evidence type="ECO:0000256" key="2">
    <source>
        <dbReference type="ARBA" id="ARBA00022691"/>
    </source>
</evidence>
<evidence type="ECO:0000256" key="7">
    <source>
        <dbReference type="SAM" id="MobiDB-lite"/>
    </source>
</evidence>
<comment type="similarity">
    <text evidence="6">Belongs to the UPF0313 family.</text>
</comment>
<proteinExistence type="inferred from homology"/>
<dbReference type="HOGENOM" id="CLU_018288_2_1_7"/>
<keyword evidence="5 6" id="KW-0411">Iron-sulfur</keyword>
<dbReference type="Gene3D" id="3.80.30.20">
    <property type="entry name" value="tm_1862 like domain"/>
    <property type="match status" value="1"/>
</dbReference>
<dbReference type="NCBIfam" id="TIGR03904">
    <property type="entry name" value="SAM_YgiQ"/>
    <property type="match status" value="1"/>
</dbReference>
<evidence type="ECO:0000256" key="4">
    <source>
        <dbReference type="ARBA" id="ARBA00023004"/>
    </source>
</evidence>
<dbReference type="EMBL" id="ADCP02000001">
    <property type="protein sequence ID" value="EFV43734.1"/>
    <property type="molecule type" value="Genomic_DNA"/>
</dbReference>
<gene>
    <name evidence="9" type="ORF">HMPREF0179_02426</name>
</gene>
<dbReference type="STRING" id="563192.HMPREF0179_02426"/>
<comment type="caution">
    <text evidence="9">The sequence shown here is derived from an EMBL/GenBank/DDBJ whole genome shotgun (WGS) entry which is preliminary data.</text>
</comment>
<evidence type="ECO:0000256" key="5">
    <source>
        <dbReference type="ARBA" id="ARBA00023014"/>
    </source>
</evidence>
<feature type="region of interest" description="Disordered" evidence="7">
    <location>
        <begin position="592"/>
        <end position="621"/>
    </location>
</feature>
<dbReference type="PROSITE" id="PS01278">
    <property type="entry name" value="MTTASE_RADICAL"/>
    <property type="match status" value="1"/>
</dbReference>
<dbReference type="SFLD" id="SFLDS00029">
    <property type="entry name" value="Radical_SAM"/>
    <property type="match status" value="1"/>
</dbReference>
<dbReference type="Pfam" id="PF08497">
    <property type="entry name" value="Radical_SAM_N"/>
    <property type="match status" value="1"/>
</dbReference>
<dbReference type="InterPro" id="IPR013704">
    <property type="entry name" value="UPF0313_N"/>
</dbReference>
<dbReference type="PANTHER" id="PTHR32331">
    <property type="entry name" value="UPF0313 PROTEIN YGIQ"/>
    <property type="match status" value="1"/>
</dbReference>
<evidence type="ECO:0000256" key="1">
    <source>
        <dbReference type="ARBA" id="ARBA00022485"/>
    </source>
</evidence>
<dbReference type="OrthoDB" id="9803479at2"/>
<evidence type="ECO:0000313" key="9">
    <source>
        <dbReference type="EMBL" id="EFV43734.1"/>
    </source>
</evidence>
<dbReference type="InterPro" id="IPR006638">
    <property type="entry name" value="Elp3/MiaA/NifB-like_rSAM"/>
</dbReference>
<protein>
    <recommendedName>
        <fullName evidence="8">Radical SAM core domain-containing protein</fullName>
    </recommendedName>
</protein>
<reference evidence="9 10" key="1">
    <citation type="submission" date="2010-10" db="EMBL/GenBank/DDBJ databases">
        <authorList>
            <consortium name="The Broad Institute Genome Sequencing Platform"/>
            <person name="Ward D."/>
            <person name="Earl A."/>
            <person name="Feldgarden M."/>
            <person name="Young S.K."/>
            <person name="Gargeya S."/>
            <person name="Zeng Q."/>
            <person name="Alvarado L."/>
            <person name="Berlin A."/>
            <person name="Bochicchio J."/>
            <person name="Chapman S.B."/>
            <person name="Chen Z."/>
            <person name="Freedman E."/>
            <person name="Gellesch M."/>
            <person name="Goldberg J."/>
            <person name="Griggs A."/>
            <person name="Gujja S."/>
            <person name="Heilman E."/>
            <person name="Heiman D."/>
            <person name="Howarth C."/>
            <person name="Mehta T."/>
            <person name="Neiman D."/>
            <person name="Pearson M."/>
            <person name="Roberts A."/>
            <person name="Saif S."/>
            <person name="Shea T."/>
            <person name="Shenoy N."/>
            <person name="Sisk P."/>
            <person name="Stolte C."/>
            <person name="Sykes S."/>
            <person name="White J."/>
            <person name="Yandava C."/>
            <person name="Allen-Vercoe E."/>
            <person name="Sibley C."/>
            <person name="Ambrose C.E."/>
            <person name="Strauss J."/>
            <person name="Daigneault M."/>
            <person name="Haas B."/>
            <person name="Nusbaum C."/>
            <person name="Birren B."/>
        </authorList>
    </citation>
    <scope>NUCLEOTIDE SEQUENCE [LARGE SCALE GENOMIC DNA]</scope>
    <source>
        <strain evidence="9 10">3_1_6</strain>
    </source>
</reference>
<keyword evidence="10" id="KW-1185">Reference proteome</keyword>
<dbReference type="InterPro" id="IPR058240">
    <property type="entry name" value="rSAM_sf"/>
</dbReference>
<organism evidence="9 10">
    <name type="scientific">Bilophila wadsworthia (strain 3_1_6)</name>
    <dbReference type="NCBI Taxonomy" id="563192"/>
    <lineage>
        <taxon>Bacteria</taxon>
        <taxon>Pseudomonadati</taxon>
        <taxon>Thermodesulfobacteriota</taxon>
        <taxon>Desulfovibrionia</taxon>
        <taxon>Desulfovibrionales</taxon>
        <taxon>Desulfovibrionaceae</taxon>
        <taxon>Bilophila</taxon>
    </lineage>
</organism>
<dbReference type="InterPro" id="IPR022946">
    <property type="entry name" value="UPF0313"/>
</dbReference>
<reference evidence="9 10" key="2">
    <citation type="submission" date="2013-04" db="EMBL/GenBank/DDBJ databases">
        <title>The Genome Sequence of Bilophila wadsworthia 3_1_6.</title>
        <authorList>
            <consortium name="The Broad Institute Genomics Platform"/>
            <person name="Earl A."/>
            <person name="Ward D."/>
            <person name="Feldgarden M."/>
            <person name="Gevers D."/>
            <person name="Sibley C."/>
            <person name="Strauss J."/>
            <person name="Allen-Vercoe E."/>
            <person name="Walker B."/>
            <person name="Young S."/>
            <person name="Zeng Q."/>
            <person name="Gargeya S."/>
            <person name="Fitzgerald M."/>
            <person name="Haas B."/>
            <person name="Abouelleil A."/>
            <person name="Allen A.W."/>
            <person name="Alvarado L."/>
            <person name="Arachchi H.M."/>
            <person name="Berlin A.M."/>
            <person name="Chapman S.B."/>
            <person name="Gainer-Dewar J."/>
            <person name="Goldberg J."/>
            <person name="Griggs A."/>
            <person name="Gujja S."/>
            <person name="Hansen M."/>
            <person name="Howarth C."/>
            <person name="Imamovic A."/>
            <person name="Ireland A."/>
            <person name="Larimer J."/>
            <person name="McCowan C."/>
            <person name="Murphy C."/>
            <person name="Pearson M."/>
            <person name="Poon T.W."/>
            <person name="Priest M."/>
            <person name="Roberts A."/>
            <person name="Saif S."/>
            <person name="Shea T."/>
            <person name="Sisk P."/>
            <person name="Sykes S."/>
            <person name="Wortman J."/>
            <person name="Nusbaum C."/>
            <person name="Birren B."/>
        </authorList>
    </citation>
    <scope>NUCLEOTIDE SEQUENCE [LARGE SCALE GENOMIC DNA]</scope>
    <source>
        <strain evidence="9 10">3_1_6</strain>
    </source>
</reference>
<evidence type="ECO:0000256" key="3">
    <source>
        <dbReference type="ARBA" id="ARBA00022723"/>
    </source>
</evidence>
<dbReference type="PROSITE" id="PS51918">
    <property type="entry name" value="RADICAL_SAM"/>
    <property type="match status" value="1"/>
</dbReference>
<dbReference type="Proteomes" id="UP000006034">
    <property type="component" value="Unassembled WGS sequence"/>
</dbReference>
<keyword evidence="4 6" id="KW-0408">Iron</keyword>
<dbReference type="HAMAP" id="MF_01251">
    <property type="entry name" value="UPF0313"/>
    <property type="match status" value="1"/>
</dbReference>
<feature type="binding site" evidence="6">
    <location>
        <position position="352"/>
    </location>
    <ligand>
        <name>[4Fe-4S] cluster</name>
        <dbReference type="ChEBI" id="CHEBI:49883"/>
        <note>4Fe-4S-S-AdoMet</note>
    </ligand>
</feature>
<dbReference type="InterPro" id="IPR007197">
    <property type="entry name" value="rSAM"/>
</dbReference>
<dbReference type="SMART" id="SM00729">
    <property type="entry name" value="Elp3"/>
    <property type="match status" value="1"/>
</dbReference>
<keyword evidence="1 6" id="KW-0004">4Fe-4S</keyword>
<dbReference type="InterPro" id="IPR020612">
    <property type="entry name" value="Methylthiotransferase_CS"/>
</dbReference>
<evidence type="ECO:0000259" key="8">
    <source>
        <dbReference type="PROSITE" id="PS51918"/>
    </source>
</evidence>
<dbReference type="RefSeq" id="WP_005028272.1">
    <property type="nucleotide sequence ID" value="NZ_KE150238.1"/>
</dbReference>
<dbReference type="InterPro" id="IPR023404">
    <property type="entry name" value="rSAM_horseshoe"/>
</dbReference>
<dbReference type="SFLD" id="SFLDG01069">
    <property type="entry name" value="UPF0313"/>
    <property type="match status" value="1"/>
</dbReference>
<sequence>MFDLTLPARTPLPQPPFLPTTRAEMDAIGWDSLDILLVTGDAYVDHPSFGVPLLGRWLVGHGYRVGIVAQPRWKDEGQGIADLARMGRPRLFAGVSAGALDSMLAHYTAFRKKRHDDAYTPGGEAGSRPNRAVIVYAGLIRKAFPGLPLLAGGIEASLRRITHYDFWADSLRRSILFDARLDILSCGMGERALLDVARRLDAVAELVGDLSVLEPVDGELWPDLWAGIPGTARLVKTASIPSDAEELDGLELVRLPSHDEMLAVPRAYLDGTVRLERETHQSRRILAQPNGDRTVLLMPPAAPLTTEELDGLYALPFSRRPHPSYKEPIPAVEMIATSITTHRGCGGGCSFCSLALHQGRRIASRSEASILDEAKRIAAMPRGGSISDVGGPSANMWGAACRLDPSKCRRDSCMYPSICKGFSVDQRACIDLLRDVQATPGVKHVRVASGVRFDLALKDATALAAYTGEFTGGQLKIAPEHCVPDVLDLMRKPGMKPFEAFLEAFVRYSEAHGKEQYVIPYLMSAFPGCTDAHMRQLGDWLAARNWSPRQVQCFIPTPGTVATAMYYARCTPDGAPIYVARTDEERRRQHEILLGRPSGQRPRTQGNRNAFAERERRKRER</sequence>
<feature type="binding site" evidence="6">
    <location>
        <position position="349"/>
    </location>
    <ligand>
        <name>[4Fe-4S] cluster</name>
        <dbReference type="ChEBI" id="CHEBI:49883"/>
        <note>4Fe-4S-S-AdoMet</note>
    </ligand>
</feature>
<dbReference type="GeneID" id="78085558"/>
<feature type="binding site" evidence="6">
    <location>
        <position position="345"/>
    </location>
    <ligand>
        <name>[4Fe-4S] cluster</name>
        <dbReference type="ChEBI" id="CHEBI:49883"/>
        <note>4Fe-4S-S-AdoMet</note>
    </ligand>
</feature>
<dbReference type="SFLD" id="SFLDG01082">
    <property type="entry name" value="B12-binding_domain_containing"/>
    <property type="match status" value="1"/>
</dbReference>
<dbReference type="SUPFAM" id="SSF102114">
    <property type="entry name" value="Radical SAM enzymes"/>
    <property type="match status" value="1"/>
</dbReference>
<feature type="domain" description="Radical SAM core" evidence="8">
    <location>
        <begin position="331"/>
        <end position="597"/>
    </location>
</feature>
<name>E5Y8A8_BILW3</name>
<dbReference type="GO" id="GO:0005506">
    <property type="term" value="F:iron ion binding"/>
    <property type="evidence" value="ECO:0007669"/>
    <property type="project" value="UniProtKB-UniRule"/>
</dbReference>
<keyword evidence="2 6" id="KW-0949">S-adenosyl-L-methionine</keyword>
<dbReference type="AlphaFoldDB" id="E5Y8A8"/>
<dbReference type="GO" id="GO:0003824">
    <property type="term" value="F:catalytic activity"/>
    <property type="evidence" value="ECO:0007669"/>
    <property type="project" value="InterPro"/>
</dbReference>
<comment type="cofactor">
    <cofactor evidence="6">
        <name>[4Fe-4S] cluster</name>
        <dbReference type="ChEBI" id="CHEBI:49883"/>
    </cofactor>
    <text evidence="6">Binds 1 [4Fe-4S] cluster. The cluster is coordinated with 3 cysteines and an exchangeable S-adenosyl-L-methionine.</text>
</comment>
<evidence type="ECO:0000256" key="6">
    <source>
        <dbReference type="HAMAP-Rule" id="MF_01251"/>
    </source>
</evidence>
<dbReference type="GO" id="GO:0051539">
    <property type="term" value="F:4 iron, 4 sulfur cluster binding"/>
    <property type="evidence" value="ECO:0007669"/>
    <property type="project" value="UniProtKB-KW"/>
</dbReference>
<accession>E5Y8A8</accession>
<dbReference type="eggNOG" id="COG1032">
    <property type="taxonomic scope" value="Bacteria"/>
</dbReference>